<feature type="domain" description="N-acetyltransferase" evidence="2">
    <location>
        <begin position="75"/>
        <end position="226"/>
    </location>
</feature>
<dbReference type="GO" id="GO:0016747">
    <property type="term" value="F:acyltransferase activity, transferring groups other than amino-acyl groups"/>
    <property type="evidence" value="ECO:0007669"/>
    <property type="project" value="InterPro"/>
</dbReference>
<gene>
    <name evidence="3" type="ORF">FHETE_1870</name>
</gene>
<evidence type="ECO:0000259" key="2">
    <source>
        <dbReference type="PROSITE" id="PS51186"/>
    </source>
</evidence>
<keyword evidence="4" id="KW-1185">Reference proteome</keyword>
<evidence type="ECO:0000256" key="1">
    <source>
        <dbReference type="SAM" id="Phobius"/>
    </source>
</evidence>
<feature type="transmembrane region" description="Helical" evidence="1">
    <location>
        <begin position="43"/>
        <end position="64"/>
    </location>
</feature>
<dbReference type="SUPFAM" id="SSF55729">
    <property type="entry name" value="Acyl-CoA N-acyltransferases (Nat)"/>
    <property type="match status" value="1"/>
</dbReference>
<dbReference type="InterPro" id="IPR000182">
    <property type="entry name" value="GNAT_dom"/>
</dbReference>
<feature type="transmembrane region" description="Helical" evidence="1">
    <location>
        <begin position="70"/>
        <end position="91"/>
    </location>
</feature>
<proteinExistence type="predicted"/>
<evidence type="ECO:0000313" key="3">
    <source>
        <dbReference type="EMBL" id="KAF5677357.1"/>
    </source>
</evidence>
<dbReference type="InterPro" id="IPR016181">
    <property type="entry name" value="Acyl_CoA_acyltransferase"/>
</dbReference>
<evidence type="ECO:0000313" key="4">
    <source>
        <dbReference type="Proteomes" id="UP000567885"/>
    </source>
</evidence>
<keyword evidence="1" id="KW-0812">Transmembrane</keyword>
<dbReference type="Proteomes" id="UP000567885">
    <property type="component" value="Unassembled WGS sequence"/>
</dbReference>
<protein>
    <submittedName>
        <fullName evidence="3">Gnat family protein</fullName>
    </submittedName>
</protein>
<dbReference type="EMBL" id="JAAGWQ010000026">
    <property type="protein sequence ID" value="KAF5677357.1"/>
    <property type="molecule type" value="Genomic_DNA"/>
</dbReference>
<name>A0A8H5WVQ2_FUSHE</name>
<comment type="caution">
    <text evidence="3">The sequence shown here is derived from an EMBL/GenBank/DDBJ whole genome shotgun (WGS) entry which is preliminary data.</text>
</comment>
<dbReference type="OrthoDB" id="5343688at2759"/>
<keyword evidence="1" id="KW-1133">Transmembrane helix</keyword>
<keyword evidence="1" id="KW-0472">Membrane</keyword>
<reference evidence="3 4" key="1">
    <citation type="submission" date="2020-05" db="EMBL/GenBank/DDBJ databases">
        <title>Identification and distribution of gene clusters putatively required for synthesis of sphingolipid metabolism inhibitors in phylogenetically diverse species of the filamentous fungus Fusarium.</title>
        <authorList>
            <person name="Kim H.-S."/>
            <person name="Busman M."/>
            <person name="Brown D.W."/>
            <person name="Divon H."/>
            <person name="Uhlig S."/>
            <person name="Proctor R.H."/>
        </authorList>
    </citation>
    <scope>NUCLEOTIDE SEQUENCE [LARGE SCALE GENOMIC DNA]</scope>
    <source>
        <strain evidence="3 4">NRRL 20693</strain>
    </source>
</reference>
<sequence>MSEPAEPPPLAIEVLTQTNEKKAALKLVVDSVAQQQQTASRTIIFHPASLSIFAAVLAIAHYGAGVSKDLSAMLTIYPGVIITYLVAIRYLTSAYIRIAEGTDWLDWLKNDGVEDTIIGARFGEDVIGAVILRLNKSDNVAVIRGWTTRSRYRARGLGGDMLRESVKIAKQALGRDCAVEFAADHANSHMPLYAIFNGPFLARQSNAKKALAAAVKEWQEGKEGPQ</sequence>
<dbReference type="Pfam" id="PF00583">
    <property type="entry name" value="Acetyltransf_1"/>
    <property type="match status" value="1"/>
</dbReference>
<dbReference type="AlphaFoldDB" id="A0A8H5WVQ2"/>
<dbReference type="PROSITE" id="PS51186">
    <property type="entry name" value="GNAT"/>
    <property type="match status" value="1"/>
</dbReference>
<dbReference type="Gene3D" id="3.40.630.30">
    <property type="match status" value="1"/>
</dbReference>
<accession>A0A8H5WVQ2</accession>
<organism evidence="3 4">
    <name type="scientific">Fusarium heterosporum</name>
    <dbReference type="NCBI Taxonomy" id="42747"/>
    <lineage>
        <taxon>Eukaryota</taxon>
        <taxon>Fungi</taxon>
        <taxon>Dikarya</taxon>
        <taxon>Ascomycota</taxon>
        <taxon>Pezizomycotina</taxon>
        <taxon>Sordariomycetes</taxon>
        <taxon>Hypocreomycetidae</taxon>
        <taxon>Hypocreales</taxon>
        <taxon>Nectriaceae</taxon>
        <taxon>Fusarium</taxon>
        <taxon>Fusarium heterosporum species complex</taxon>
    </lineage>
</organism>